<dbReference type="InterPro" id="IPR013657">
    <property type="entry name" value="SCL35B1-4/HUT1"/>
</dbReference>
<dbReference type="InterPro" id="IPR037185">
    <property type="entry name" value="EmrE-like"/>
</dbReference>
<reference evidence="9" key="1">
    <citation type="submission" date="2014-11" db="EMBL/GenBank/DDBJ databases">
        <authorList>
            <person name="Geib S."/>
        </authorList>
    </citation>
    <scope>NUCLEOTIDE SEQUENCE</scope>
</reference>
<keyword evidence="6 8" id="KW-0472">Membrane</keyword>
<evidence type="ECO:0000256" key="8">
    <source>
        <dbReference type="SAM" id="Phobius"/>
    </source>
</evidence>
<protein>
    <recommendedName>
        <fullName evidence="7">Adenosine 3'-phospho 5'-phosphosulfate transporter 1</fullName>
    </recommendedName>
</protein>
<feature type="transmembrane region" description="Helical" evidence="8">
    <location>
        <begin position="267"/>
        <end position="286"/>
    </location>
</feature>
<feature type="transmembrane region" description="Helical" evidence="8">
    <location>
        <begin position="372"/>
        <end position="401"/>
    </location>
</feature>
<evidence type="ECO:0000256" key="1">
    <source>
        <dbReference type="ARBA" id="ARBA00004141"/>
    </source>
</evidence>
<dbReference type="GO" id="GO:0000139">
    <property type="term" value="C:Golgi membrane"/>
    <property type="evidence" value="ECO:0007669"/>
    <property type="project" value="TreeGrafter"/>
</dbReference>
<organism evidence="9">
    <name type="scientific">Zeugodacus cucurbitae</name>
    <name type="common">Melon fruit fly</name>
    <name type="synonym">Bactrocera cucurbitae</name>
    <dbReference type="NCBI Taxonomy" id="28588"/>
    <lineage>
        <taxon>Eukaryota</taxon>
        <taxon>Metazoa</taxon>
        <taxon>Ecdysozoa</taxon>
        <taxon>Arthropoda</taxon>
        <taxon>Hexapoda</taxon>
        <taxon>Insecta</taxon>
        <taxon>Pterygota</taxon>
        <taxon>Neoptera</taxon>
        <taxon>Endopterygota</taxon>
        <taxon>Diptera</taxon>
        <taxon>Brachycera</taxon>
        <taxon>Muscomorpha</taxon>
        <taxon>Tephritoidea</taxon>
        <taxon>Tephritidae</taxon>
        <taxon>Zeugodacus</taxon>
        <taxon>Zeugodacus</taxon>
    </lineage>
</organism>
<dbReference type="SUPFAM" id="SSF103481">
    <property type="entry name" value="Multidrug resistance efflux transporter EmrE"/>
    <property type="match status" value="1"/>
</dbReference>
<name>A0A0A1WIN9_ZEUCU</name>
<gene>
    <name evidence="9" type="primary">sll</name>
    <name evidence="9" type="ORF">g.12215</name>
</gene>
<reference evidence="9" key="2">
    <citation type="journal article" date="2015" name="Gigascience">
        <title>Reconstructing a comprehensive transcriptome assembly of a white-pupal translocated strain of the pest fruit fly Bactrocera cucurbitae.</title>
        <authorList>
            <person name="Sim S.B."/>
            <person name="Calla B."/>
            <person name="Hall B."/>
            <person name="DeRego T."/>
            <person name="Geib S.M."/>
        </authorList>
    </citation>
    <scope>NUCLEOTIDE SEQUENCE</scope>
</reference>
<dbReference type="OrthoDB" id="10035043at2759"/>
<dbReference type="GO" id="GO:0005789">
    <property type="term" value="C:endoplasmic reticulum membrane"/>
    <property type="evidence" value="ECO:0007669"/>
    <property type="project" value="TreeGrafter"/>
</dbReference>
<dbReference type="EMBL" id="GBXI01016049">
    <property type="protein sequence ID" value="JAC98242.1"/>
    <property type="molecule type" value="Transcribed_RNA"/>
</dbReference>
<keyword evidence="3" id="KW-0813">Transport</keyword>
<dbReference type="CTD" id="42115"/>
<keyword evidence="5 8" id="KW-1133">Transmembrane helix</keyword>
<evidence type="ECO:0000256" key="7">
    <source>
        <dbReference type="ARBA" id="ARBA00039668"/>
    </source>
</evidence>
<keyword evidence="4 8" id="KW-0812">Transmembrane</keyword>
<evidence type="ECO:0000256" key="6">
    <source>
        <dbReference type="ARBA" id="ARBA00023136"/>
    </source>
</evidence>
<evidence type="ECO:0000256" key="2">
    <source>
        <dbReference type="ARBA" id="ARBA00010694"/>
    </source>
</evidence>
<evidence type="ECO:0000256" key="5">
    <source>
        <dbReference type="ARBA" id="ARBA00022989"/>
    </source>
</evidence>
<dbReference type="AlphaFoldDB" id="A0A0A1WIN9"/>
<dbReference type="PANTHER" id="PTHR10778:SF13">
    <property type="entry name" value="ADENOSINE 3'-PHOSPHO 5'-PHOSPHOSULFATE TRANSPORTER 1"/>
    <property type="match status" value="1"/>
</dbReference>
<dbReference type="PANTHER" id="PTHR10778">
    <property type="entry name" value="SOLUTE CARRIER FAMILY 35 MEMBER B"/>
    <property type="match status" value="1"/>
</dbReference>
<evidence type="ECO:0000256" key="4">
    <source>
        <dbReference type="ARBA" id="ARBA00022692"/>
    </source>
</evidence>
<feature type="transmembrane region" description="Helical" evidence="8">
    <location>
        <begin position="330"/>
        <end position="351"/>
    </location>
</feature>
<evidence type="ECO:0000313" key="9">
    <source>
        <dbReference type="EMBL" id="JAC98242.1"/>
    </source>
</evidence>
<accession>A0A0A1WIN9</accession>
<dbReference type="GO" id="GO:0046964">
    <property type="term" value="F:3'-phosphoadenosine 5'-phosphosulfate transmembrane transporter activity"/>
    <property type="evidence" value="ECO:0007669"/>
    <property type="project" value="TreeGrafter"/>
</dbReference>
<evidence type="ECO:0000256" key="3">
    <source>
        <dbReference type="ARBA" id="ARBA00022448"/>
    </source>
</evidence>
<dbReference type="Pfam" id="PF08449">
    <property type="entry name" value="UAA"/>
    <property type="match status" value="1"/>
</dbReference>
<feature type="transmembrane region" description="Helical" evidence="8">
    <location>
        <begin position="140"/>
        <end position="159"/>
    </location>
</feature>
<sequence length="462" mass="52262">MAKMVPDVVICGFVITALLVIHFFSDILRLSLDGYYTHATLSQLVESHANKEYSWLLKLMANCFGYSCVFVPGYLIYKYVGRTKYLERSEKTCIYTAVSMCITGNPGTELDYSEPMVRKPMDPLPPSTGAQKRTKSQETLLLCWCFSGLMISYLTWGVLQEKIMTQQYFNSAGQPSHFKDSQFLVFCNRLSAFTCAMVTLRIKRPAGRHCTPLYKYSFASFSNIMSAWFQYEALKFVSFPTQVLAKACKIIPVMLMGKIISKNKYDWYEYVSAILISLGMIFFMTGSANSTKASSVTTFTGIFLLTMYLTCDSFTANWQDDLFKHYEMSSLQMMAGVNLFSTIFTATSLWVQGGFMDSLAFASEHPKFILDALTISMCSAVGQLFIFYTISVFGAVVFTIIMTLRQAFAILLSCLIYKHKISVLGIFGILVVFFAVFMRSYGKQRMKAIRKRAEAHKPKMAA</sequence>
<feature type="transmembrane region" description="Helical" evidence="8">
    <location>
        <begin position="421"/>
        <end position="442"/>
    </location>
</feature>
<feature type="transmembrane region" description="Helical" evidence="8">
    <location>
        <begin position="7"/>
        <end position="25"/>
    </location>
</feature>
<comment type="similarity">
    <text evidence="2">Belongs to the nucleotide-sugar transporter family. SLC35B subfamily.</text>
</comment>
<comment type="subcellular location">
    <subcellularLocation>
        <location evidence="1">Membrane</location>
        <topology evidence="1">Multi-pass membrane protein</topology>
    </subcellularLocation>
</comment>
<proteinExistence type="inferred from homology"/>
<feature type="transmembrane region" description="Helical" evidence="8">
    <location>
        <begin position="293"/>
        <end position="310"/>
    </location>
</feature>
<feature type="transmembrane region" description="Helical" evidence="8">
    <location>
        <begin position="55"/>
        <end position="77"/>
    </location>
</feature>
<dbReference type="GeneID" id="105219185"/>